<protein>
    <submittedName>
        <fullName evidence="2">Polysaccharide deacetylase family protein</fullName>
    </submittedName>
</protein>
<accession>A0A845DW27</accession>
<evidence type="ECO:0000313" key="3">
    <source>
        <dbReference type="Proteomes" id="UP000460949"/>
    </source>
</evidence>
<dbReference type="Proteomes" id="UP000460949">
    <property type="component" value="Unassembled WGS sequence"/>
</dbReference>
<gene>
    <name evidence="2" type="ORF">GLW04_18500</name>
</gene>
<organism evidence="2 3">
    <name type="scientific">Halobacillus litoralis</name>
    <dbReference type="NCBI Taxonomy" id="45668"/>
    <lineage>
        <taxon>Bacteria</taxon>
        <taxon>Bacillati</taxon>
        <taxon>Bacillota</taxon>
        <taxon>Bacilli</taxon>
        <taxon>Bacillales</taxon>
        <taxon>Bacillaceae</taxon>
        <taxon>Halobacillus</taxon>
    </lineage>
</organism>
<dbReference type="Gene3D" id="3.20.20.370">
    <property type="entry name" value="Glycoside hydrolase/deacetylase"/>
    <property type="match status" value="1"/>
</dbReference>
<dbReference type="PANTHER" id="PTHR10587:SF128">
    <property type="entry name" value="POLYSACCHARIDE DEACETYLASE PDAB-RELATED"/>
    <property type="match status" value="1"/>
</dbReference>
<dbReference type="SUPFAM" id="SSF88713">
    <property type="entry name" value="Glycoside hydrolase/deacetylase"/>
    <property type="match status" value="1"/>
</dbReference>
<dbReference type="InterPro" id="IPR002509">
    <property type="entry name" value="NODB_dom"/>
</dbReference>
<name>A0A845DW27_9BACI</name>
<dbReference type="AlphaFoldDB" id="A0A845DW27"/>
<proteinExistence type="predicted"/>
<sequence>MSFYTWKTERLKRYGIVALLALFCALALWIGRWEQLPAFSNNGEPRALTQGSGDQDHIALTFNISWGTDKVNEVLKQLEAHQVQATFFLSGEWAERHPDIVKTIQEGKHEIGMMGYTYESYLEKEPNQVAGDLKKADEAFAKLGLDDIQWIRPPHGHMNKDVLKTIEQNGMQAVQWSLNPRDWENPGTNTIIDTVLNESSKGDIIVMHASDSVKQTPKALEVILPGLKQKGLTFVSITELASGGEAKTSQIQ</sequence>
<dbReference type="InterPro" id="IPR050248">
    <property type="entry name" value="Polysacc_deacetylase_ArnD"/>
</dbReference>
<comment type="caution">
    <text evidence="2">The sequence shown here is derived from an EMBL/GenBank/DDBJ whole genome shotgun (WGS) entry which is preliminary data.</text>
</comment>
<dbReference type="Pfam" id="PF01522">
    <property type="entry name" value="Polysacc_deac_1"/>
    <property type="match status" value="1"/>
</dbReference>
<reference evidence="2 3" key="1">
    <citation type="submission" date="2019-11" db="EMBL/GenBank/DDBJ databases">
        <title>Genome sequences of 17 halophilic strains isolated from different environments.</title>
        <authorList>
            <person name="Furrow R.E."/>
        </authorList>
    </citation>
    <scope>NUCLEOTIDE SEQUENCE [LARGE SCALE GENOMIC DNA]</scope>
    <source>
        <strain evidence="2 3">22511_23_Filter</strain>
    </source>
</reference>
<dbReference type="GO" id="GO:0016020">
    <property type="term" value="C:membrane"/>
    <property type="evidence" value="ECO:0007669"/>
    <property type="project" value="TreeGrafter"/>
</dbReference>
<dbReference type="PROSITE" id="PS51677">
    <property type="entry name" value="NODB"/>
    <property type="match status" value="1"/>
</dbReference>
<dbReference type="GO" id="GO:0016810">
    <property type="term" value="F:hydrolase activity, acting on carbon-nitrogen (but not peptide) bonds"/>
    <property type="evidence" value="ECO:0007669"/>
    <property type="project" value="InterPro"/>
</dbReference>
<dbReference type="PANTHER" id="PTHR10587">
    <property type="entry name" value="GLYCOSYL TRANSFERASE-RELATED"/>
    <property type="match status" value="1"/>
</dbReference>
<dbReference type="InterPro" id="IPR011330">
    <property type="entry name" value="Glyco_hydro/deAcase_b/a-brl"/>
</dbReference>
<dbReference type="EMBL" id="WMET01000008">
    <property type="protein sequence ID" value="MYL21871.1"/>
    <property type="molecule type" value="Genomic_DNA"/>
</dbReference>
<dbReference type="GO" id="GO:0005975">
    <property type="term" value="P:carbohydrate metabolic process"/>
    <property type="evidence" value="ECO:0007669"/>
    <property type="project" value="InterPro"/>
</dbReference>
<evidence type="ECO:0000313" key="2">
    <source>
        <dbReference type="EMBL" id="MYL21871.1"/>
    </source>
</evidence>
<dbReference type="RefSeq" id="WP_160839813.1">
    <property type="nucleotide sequence ID" value="NZ_WMET01000008.1"/>
</dbReference>
<evidence type="ECO:0000259" key="1">
    <source>
        <dbReference type="PROSITE" id="PS51677"/>
    </source>
</evidence>
<feature type="domain" description="NodB homology" evidence="1">
    <location>
        <begin position="56"/>
        <end position="235"/>
    </location>
</feature>